<dbReference type="EMBL" id="JAAARO010000011">
    <property type="protein sequence ID" value="KAF5740728.1"/>
    <property type="molecule type" value="Genomic_DNA"/>
</dbReference>
<sequence>MSSKSQPTLPKPHYTNINCNPIEDQEDPEISNSVTTHLYLKPAHTTQTLDREVILRQIRNRKRVNKIKAALLSLFGSPISSETEKTSVDKKRWVDDAFAAL</sequence>
<keyword evidence="3" id="KW-1185">Reference proteome</keyword>
<gene>
    <name evidence="2" type="ORF">HS088_TW11G00806</name>
</gene>
<comment type="caution">
    <text evidence="2">The sequence shown here is derived from an EMBL/GenBank/DDBJ whole genome shotgun (WGS) entry which is preliminary data.</text>
</comment>
<feature type="region of interest" description="Disordered" evidence="1">
    <location>
        <begin position="1"/>
        <end position="28"/>
    </location>
</feature>
<dbReference type="PANTHER" id="PTHR35324:SF4">
    <property type="entry name" value="EXPRESSED PROTEIN"/>
    <property type="match status" value="1"/>
</dbReference>
<proteinExistence type="predicted"/>
<organism evidence="2 3">
    <name type="scientific">Tripterygium wilfordii</name>
    <name type="common">Thunder God vine</name>
    <dbReference type="NCBI Taxonomy" id="458696"/>
    <lineage>
        <taxon>Eukaryota</taxon>
        <taxon>Viridiplantae</taxon>
        <taxon>Streptophyta</taxon>
        <taxon>Embryophyta</taxon>
        <taxon>Tracheophyta</taxon>
        <taxon>Spermatophyta</taxon>
        <taxon>Magnoliopsida</taxon>
        <taxon>eudicotyledons</taxon>
        <taxon>Gunneridae</taxon>
        <taxon>Pentapetalae</taxon>
        <taxon>rosids</taxon>
        <taxon>fabids</taxon>
        <taxon>Celastrales</taxon>
        <taxon>Celastraceae</taxon>
        <taxon>Tripterygium</taxon>
    </lineage>
</organism>
<evidence type="ECO:0000313" key="3">
    <source>
        <dbReference type="Proteomes" id="UP000593562"/>
    </source>
</evidence>
<dbReference type="Proteomes" id="UP000593562">
    <property type="component" value="Unassembled WGS sequence"/>
</dbReference>
<accession>A0A7J7D384</accession>
<dbReference type="AlphaFoldDB" id="A0A7J7D384"/>
<evidence type="ECO:0000256" key="1">
    <source>
        <dbReference type="SAM" id="MobiDB-lite"/>
    </source>
</evidence>
<dbReference type="PANTHER" id="PTHR35324">
    <property type="entry name" value="BNAA08G03750D PROTEIN"/>
    <property type="match status" value="1"/>
</dbReference>
<evidence type="ECO:0000313" key="2">
    <source>
        <dbReference type="EMBL" id="KAF5740728.1"/>
    </source>
</evidence>
<name>A0A7J7D384_TRIWF</name>
<protein>
    <submittedName>
        <fullName evidence="2">Uncharacterized protein</fullName>
    </submittedName>
</protein>
<reference evidence="2 3" key="1">
    <citation type="journal article" date="2020" name="Nat. Commun.">
        <title>Genome of Tripterygium wilfordii and identification of cytochrome P450 involved in triptolide biosynthesis.</title>
        <authorList>
            <person name="Tu L."/>
            <person name="Su P."/>
            <person name="Zhang Z."/>
            <person name="Gao L."/>
            <person name="Wang J."/>
            <person name="Hu T."/>
            <person name="Zhou J."/>
            <person name="Zhang Y."/>
            <person name="Zhao Y."/>
            <person name="Liu Y."/>
            <person name="Song Y."/>
            <person name="Tong Y."/>
            <person name="Lu Y."/>
            <person name="Yang J."/>
            <person name="Xu C."/>
            <person name="Jia M."/>
            <person name="Peters R.J."/>
            <person name="Huang L."/>
            <person name="Gao W."/>
        </authorList>
    </citation>
    <scope>NUCLEOTIDE SEQUENCE [LARGE SCALE GENOMIC DNA]</scope>
    <source>
        <strain evidence="3">cv. XIE 37</strain>
        <tissue evidence="2">Leaf</tissue>
    </source>
</reference>
<dbReference type="InParanoid" id="A0A7J7D384"/>